<evidence type="ECO:0000259" key="1">
    <source>
        <dbReference type="Pfam" id="PF00534"/>
    </source>
</evidence>
<dbReference type="Gene3D" id="3.40.50.2000">
    <property type="entry name" value="Glycogen Phosphorylase B"/>
    <property type="match status" value="2"/>
</dbReference>
<dbReference type="RefSeq" id="WP_066189754.1">
    <property type="nucleotide sequence ID" value="NZ_JARMMB010000003.1"/>
</dbReference>
<dbReference type="PANTHER" id="PTHR12526">
    <property type="entry name" value="GLYCOSYLTRANSFERASE"/>
    <property type="match status" value="1"/>
</dbReference>
<accession>A0A2N0ZBI3</accession>
<organism evidence="3 4">
    <name type="scientific">Cytobacillus horneckiae</name>
    <dbReference type="NCBI Taxonomy" id="549687"/>
    <lineage>
        <taxon>Bacteria</taxon>
        <taxon>Bacillati</taxon>
        <taxon>Bacillota</taxon>
        <taxon>Bacilli</taxon>
        <taxon>Bacillales</taxon>
        <taxon>Bacillaceae</taxon>
        <taxon>Cytobacillus</taxon>
    </lineage>
</organism>
<dbReference type="EMBL" id="PISD01000054">
    <property type="protein sequence ID" value="PKG26877.1"/>
    <property type="molecule type" value="Genomic_DNA"/>
</dbReference>
<protein>
    <submittedName>
        <fullName evidence="3">Glycosyltransferase family 1 protein</fullName>
    </submittedName>
</protein>
<evidence type="ECO:0000313" key="4">
    <source>
        <dbReference type="Proteomes" id="UP000233343"/>
    </source>
</evidence>
<dbReference type="SUPFAM" id="SSF53756">
    <property type="entry name" value="UDP-Glycosyltransferase/glycogen phosphorylase"/>
    <property type="match status" value="1"/>
</dbReference>
<feature type="domain" description="Glycosyl transferase family 1" evidence="1">
    <location>
        <begin position="181"/>
        <end position="330"/>
    </location>
</feature>
<evidence type="ECO:0000313" key="3">
    <source>
        <dbReference type="EMBL" id="PKG26877.1"/>
    </source>
</evidence>
<evidence type="ECO:0000259" key="2">
    <source>
        <dbReference type="Pfam" id="PF13439"/>
    </source>
</evidence>
<dbReference type="Pfam" id="PF13439">
    <property type="entry name" value="Glyco_transf_4"/>
    <property type="match status" value="1"/>
</dbReference>
<dbReference type="Proteomes" id="UP000233343">
    <property type="component" value="Unassembled WGS sequence"/>
</dbReference>
<dbReference type="InterPro" id="IPR001296">
    <property type="entry name" value="Glyco_trans_1"/>
</dbReference>
<proteinExistence type="predicted"/>
<dbReference type="Pfam" id="PF00534">
    <property type="entry name" value="Glycos_transf_1"/>
    <property type="match status" value="1"/>
</dbReference>
<sequence length="368" mass="41987">MKVLHLNAGNETGGGMFHILDLLETLDPSTFILGVFESGLMFEEAAKRGIKVQLFKTKKRWDFSVIQQIVQYINKEQVTMLHTHGARANCFGYLVKQKHQHCSWVTTVHSNPYDDFLNKGLKGKLFTHLHLWALKRPDYYFAISSRFKDMLISEGIQESKVTTIFNGIDFSKDEPSTVLSRRDLNLNEHDFVIAMVARLTPVKGHITALRALKEIISDYPNAKLLLIGDGFLEWELKKQVEELQLTNHVFFLGYRKDVDALLKIADLTLLTSYSESFPLVLLEAARAKNPIITTDVGGVRDLIPSKEHGWVIPVKDHFALTVALIEAMDQHVKGNLKEKGERLYTLASTKFTVENFRQNVINAYKNWV</sequence>
<gene>
    <name evidence="3" type="ORF">CWS20_21460</name>
</gene>
<dbReference type="GO" id="GO:0016757">
    <property type="term" value="F:glycosyltransferase activity"/>
    <property type="evidence" value="ECO:0007669"/>
    <property type="project" value="InterPro"/>
</dbReference>
<keyword evidence="4" id="KW-1185">Reference proteome</keyword>
<keyword evidence="3" id="KW-0808">Transferase</keyword>
<feature type="domain" description="Glycosyltransferase subfamily 4-like N-terminal" evidence="2">
    <location>
        <begin position="48"/>
        <end position="171"/>
    </location>
</feature>
<name>A0A2N0ZBI3_9BACI</name>
<dbReference type="PANTHER" id="PTHR12526:SF638">
    <property type="entry name" value="SPORE COAT PROTEIN SA"/>
    <property type="match status" value="1"/>
</dbReference>
<dbReference type="InterPro" id="IPR028098">
    <property type="entry name" value="Glyco_trans_4-like_N"/>
</dbReference>
<comment type="caution">
    <text evidence="3">The sequence shown here is derived from an EMBL/GenBank/DDBJ whole genome shotgun (WGS) entry which is preliminary data.</text>
</comment>
<reference evidence="3 4" key="1">
    <citation type="journal article" date="2010" name="Int. J. Syst. Evol. Microbiol.">
        <title>Bacillus horneckiae sp. nov., isolated from a spacecraft-assembly clean room.</title>
        <authorList>
            <person name="Vaishampayan P."/>
            <person name="Probst A."/>
            <person name="Krishnamurthi S."/>
            <person name="Ghosh S."/>
            <person name="Osman S."/>
            <person name="McDowall A."/>
            <person name="Ruckmani A."/>
            <person name="Mayilraj S."/>
            <person name="Venkateswaran K."/>
        </authorList>
    </citation>
    <scope>NUCLEOTIDE SEQUENCE [LARGE SCALE GENOMIC DNA]</scope>
    <source>
        <strain evidence="4">1PO1SC</strain>
    </source>
</reference>
<dbReference type="AlphaFoldDB" id="A0A2N0ZBI3"/>